<comment type="caution">
    <text evidence="2">The sequence shown here is derived from an EMBL/GenBank/DDBJ whole genome shotgun (WGS) entry which is preliminary data.</text>
</comment>
<evidence type="ECO:0000313" key="3">
    <source>
        <dbReference type="Proteomes" id="UP000075360"/>
    </source>
</evidence>
<dbReference type="Gene3D" id="1.10.720.30">
    <property type="entry name" value="SAP domain"/>
    <property type="match status" value="1"/>
</dbReference>
<dbReference type="PATRIC" id="fig|446692.4.peg.3161"/>
<dbReference type="EMBL" id="LHZU01000117">
    <property type="protein sequence ID" value="KXV60254.1"/>
    <property type="molecule type" value="Genomic_DNA"/>
</dbReference>
<accession>A0A149U469</accession>
<dbReference type="AlphaFoldDB" id="A0A149U469"/>
<reference evidence="2 3" key="1">
    <citation type="submission" date="2015-06" db="EMBL/GenBank/DDBJ databases">
        <title>Improved classification and identification of acetic acid bacteria using matrix-assisted laser desorption/ionization time-of-flight mass spectrometry; Gluconobacter nephelii and Gluconobacter uchimurae are later heterotypic synonyms of Gluconobacter japonicus and Gluconobacter oxydans, respectively.</title>
        <authorList>
            <person name="Li L."/>
            <person name="Cleenwerck I."/>
            <person name="De Vuyst L."/>
            <person name="Vandamme P."/>
        </authorList>
    </citation>
    <scope>NUCLEOTIDE SEQUENCE [LARGE SCALE GENOMIC DNA]</scope>
    <source>
        <strain evidence="2 3">LMG 23690</strain>
    </source>
</reference>
<protein>
    <recommendedName>
        <fullName evidence="1">Putative exodeoxyribonuclease 8 PDDEXK-like domain-containing protein</fullName>
    </recommendedName>
</protein>
<dbReference type="OrthoDB" id="3292504at2"/>
<evidence type="ECO:0000313" key="2">
    <source>
        <dbReference type="EMBL" id="KXV60254.1"/>
    </source>
</evidence>
<dbReference type="Gene3D" id="3.90.320.10">
    <property type="match status" value="1"/>
</dbReference>
<evidence type="ECO:0000259" key="1">
    <source>
        <dbReference type="Pfam" id="PF12684"/>
    </source>
</evidence>
<proteinExistence type="predicted"/>
<dbReference type="InterPro" id="IPR036361">
    <property type="entry name" value="SAP_dom_sf"/>
</dbReference>
<dbReference type="InterPro" id="IPR024432">
    <property type="entry name" value="Put_RecE_PDDEXK-like_dom"/>
</dbReference>
<gene>
    <name evidence="2" type="ORF">AD948_05755</name>
</gene>
<dbReference type="Proteomes" id="UP000075360">
    <property type="component" value="Unassembled WGS sequence"/>
</dbReference>
<feature type="domain" description="Putative exodeoxyribonuclease 8 PDDEXK-like" evidence="1">
    <location>
        <begin position="29"/>
        <end position="298"/>
    </location>
</feature>
<sequence length="316" mass="35556">MGIPVVTLITEPGIYNLSAAEYHSGPGVSKSNLDLIHECPALLEWSRNAPTDDDARSAVNIGTAFHALILEPDVFNKEYVVDFAPPSDAISTVEELKAALMARGIEFKASANKSALTKALLDSDPDAPVTDALHDEWRKGVNGRIVLSAAEWKKLDLMRGSLLAHPVARWFVEADGKSEQNFYAYDDATGELIRARMDRTLANRPIIVDLKTTGDIGRFEYSVQDYRYYVQDPFYSDIYQKVNSQKPTFVFIVVSTTRDRCRYPVRVMKLPPEQAQLGRDEYREDLNKYAECKASGIWAGIENISLPERFLKERMI</sequence>
<organism evidence="2 3">
    <name type="scientific">Acetobacter senegalensis</name>
    <dbReference type="NCBI Taxonomy" id="446692"/>
    <lineage>
        <taxon>Bacteria</taxon>
        <taxon>Pseudomonadati</taxon>
        <taxon>Pseudomonadota</taxon>
        <taxon>Alphaproteobacteria</taxon>
        <taxon>Acetobacterales</taxon>
        <taxon>Acetobacteraceae</taxon>
        <taxon>Acetobacter</taxon>
    </lineage>
</organism>
<dbReference type="Pfam" id="PF12684">
    <property type="entry name" value="DUF3799"/>
    <property type="match status" value="1"/>
</dbReference>
<dbReference type="InterPro" id="IPR011604">
    <property type="entry name" value="PDDEXK-like_dom_sf"/>
</dbReference>
<name>A0A149U469_9PROT</name>